<accession>W7MMC5</accession>
<dbReference type="Proteomes" id="UP000009096">
    <property type="component" value="Chromosome 10"/>
</dbReference>
<organism evidence="2 3">
    <name type="scientific">Gibberella moniliformis (strain M3125 / FGSC 7600)</name>
    <name type="common">Maize ear and stalk rot fungus</name>
    <name type="synonym">Fusarium verticillioides</name>
    <dbReference type="NCBI Taxonomy" id="334819"/>
    <lineage>
        <taxon>Eukaryota</taxon>
        <taxon>Fungi</taxon>
        <taxon>Dikarya</taxon>
        <taxon>Ascomycota</taxon>
        <taxon>Pezizomycotina</taxon>
        <taxon>Sordariomycetes</taxon>
        <taxon>Hypocreomycetidae</taxon>
        <taxon>Hypocreales</taxon>
        <taxon>Nectriaceae</taxon>
        <taxon>Fusarium</taxon>
        <taxon>Fusarium fujikuroi species complex</taxon>
    </lineage>
</organism>
<name>W7MMC5_GIBM7</name>
<dbReference type="KEGG" id="fvr:FVEG_16306"/>
<dbReference type="VEuPathDB" id="FungiDB:FVEG_16306"/>
<dbReference type="EMBL" id="CM000587">
    <property type="protein sequence ID" value="EWG48695.1"/>
    <property type="molecule type" value="Genomic_DNA"/>
</dbReference>
<evidence type="ECO:0000313" key="3">
    <source>
        <dbReference type="Proteomes" id="UP000009096"/>
    </source>
</evidence>
<dbReference type="GeneID" id="30073182"/>
<reference evidence="2 3" key="1">
    <citation type="journal article" date="2010" name="Nature">
        <title>Comparative genomics reveals mobile pathogenicity chromosomes in Fusarium.</title>
        <authorList>
            <person name="Ma L.J."/>
            <person name="van der Does H.C."/>
            <person name="Borkovich K.A."/>
            <person name="Coleman J.J."/>
            <person name="Daboussi M.J."/>
            <person name="Di Pietro A."/>
            <person name="Dufresne M."/>
            <person name="Freitag M."/>
            <person name="Grabherr M."/>
            <person name="Henrissat B."/>
            <person name="Houterman P.M."/>
            <person name="Kang S."/>
            <person name="Shim W.B."/>
            <person name="Woloshuk C."/>
            <person name="Xie X."/>
            <person name="Xu J.R."/>
            <person name="Antoniw J."/>
            <person name="Baker S.E."/>
            <person name="Bluhm B.H."/>
            <person name="Breakspear A."/>
            <person name="Brown D.W."/>
            <person name="Butchko R.A."/>
            <person name="Chapman S."/>
            <person name="Coulson R."/>
            <person name="Coutinho P.M."/>
            <person name="Danchin E.G."/>
            <person name="Diener A."/>
            <person name="Gale L.R."/>
            <person name="Gardiner D.M."/>
            <person name="Goff S."/>
            <person name="Hammond-Kosack K.E."/>
            <person name="Hilburn K."/>
            <person name="Hua-Van A."/>
            <person name="Jonkers W."/>
            <person name="Kazan K."/>
            <person name="Kodira C.D."/>
            <person name="Koehrsen M."/>
            <person name="Kumar L."/>
            <person name="Lee Y.H."/>
            <person name="Li L."/>
            <person name="Manners J.M."/>
            <person name="Miranda-Saavedra D."/>
            <person name="Mukherjee M."/>
            <person name="Park G."/>
            <person name="Park J."/>
            <person name="Park S.Y."/>
            <person name="Proctor R.H."/>
            <person name="Regev A."/>
            <person name="Ruiz-Roldan M.C."/>
            <person name="Sain D."/>
            <person name="Sakthikumar S."/>
            <person name="Sykes S."/>
            <person name="Schwartz D.C."/>
            <person name="Turgeon B.G."/>
            <person name="Wapinski I."/>
            <person name="Yoder O."/>
            <person name="Young S."/>
            <person name="Zeng Q."/>
            <person name="Zhou S."/>
            <person name="Galagan J."/>
            <person name="Cuomo C.A."/>
            <person name="Kistler H.C."/>
            <person name="Rep M."/>
        </authorList>
    </citation>
    <scope>NUCLEOTIDE SEQUENCE [LARGE SCALE GENOMIC DNA]</scope>
    <source>
        <strain evidence="3">M3125 / FGSC 7600</strain>
    </source>
</reference>
<protein>
    <submittedName>
        <fullName evidence="2">Uncharacterized protein</fullName>
    </submittedName>
</protein>
<feature type="compositionally biased region" description="Polar residues" evidence="1">
    <location>
        <begin position="15"/>
        <end position="26"/>
    </location>
</feature>
<evidence type="ECO:0000313" key="2">
    <source>
        <dbReference type="EMBL" id="EWG48695.1"/>
    </source>
</evidence>
<evidence type="ECO:0000256" key="1">
    <source>
        <dbReference type="SAM" id="MobiDB-lite"/>
    </source>
</evidence>
<sequence>MDPSMQLNHEKAPARTSNMTTQSWPQMHSRHPLAGGFRSIHSGAGGIREGLTDTEARGPDGNHKSNKVYLQRIRTEPSVTKFAPSNIQASELTGSQSGKQISSTNIRLLRSDHICNALRREPTLGDHIIKATVQSAHSDYRSKKFLLRNEVQRLLMTDAVEKELTQCNRWQRYLIIRLLHLHKPNF</sequence>
<keyword evidence="3" id="KW-1185">Reference proteome</keyword>
<dbReference type="EMBL" id="DS022252">
    <property type="protein sequence ID" value="EWG48695.1"/>
    <property type="molecule type" value="Genomic_DNA"/>
</dbReference>
<dbReference type="AlphaFoldDB" id="W7MMC5"/>
<dbReference type="RefSeq" id="XP_018754886.1">
    <property type="nucleotide sequence ID" value="XM_018905557.1"/>
</dbReference>
<proteinExistence type="predicted"/>
<gene>
    <name evidence="2" type="ORF">FVEG_16306</name>
</gene>
<feature type="region of interest" description="Disordered" evidence="1">
    <location>
        <begin position="1"/>
        <end position="27"/>
    </location>
</feature>